<dbReference type="AlphaFoldDB" id="A0A059E3L0"/>
<name>A0A059E3L0_9PROT</name>
<organism evidence="1 2">
    <name type="scientific">Hyphomonas atlantica</name>
    <dbReference type="NCBI Taxonomy" id="1280948"/>
    <lineage>
        <taxon>Bacteria</taxon>
        <taxon>Pseudomonadati</taxon>
        <taxon>Pseudomonadota</taxon>
        <taxon>Alphaproteobacteria</taxon>
        <taxon>Hyphomonadales</taxon>
        <taxon>Hyphomonadaceae</taxon>
        <taxon>Hyphomonas</taxon>
    </lineage>
</organism>
<gene>
    <name evidence="1" type="ORF">HY36_15925</name>
</gene>
<comment type="caution">
    <text evidence="1">The sequence shown here is derived from an EMBL/GenBank/DDBJ whole genome shotgun (WGS) entry which is preliminary data.</text>
</comment>
<dbReference type="EMBL" id="AWFH01000010">
    <property type="protein sequence ID" value="KCZ62256.1"/>
    <property type="molecule type" value="Genomic_DNA"/>
</dbReference>
<keyword evidence="2" id="KW-1185">Reference proteome</keyword>
<evidence type="ECO:0000313" key="2">
    <source>
        <dbReference type="Proteomes" id="UP000024547"/>
    </source>
</evidence>
<proteinExistence type="predicted"/>
<dbReference type="PATRIC" id="fig|1280948.3.peg.1414"/>
<dbReference type="Proteomes" id="UP000024547">
    <property type="component" value="Unassembled WGS sequence"/>
</dbReference>
<sequence length="159" mass="17792">MIAKYFATRAHLSPEDLLQEALTRVLCGDRERPPDVDIVAFLGGVMKSIASSEVRKRARREDAGYAETPADLGLFADTVSDGRAGIEDTICRKEHDAEFHAWLCEQFEDDETMLVLLGMFEGLSGEELCSQTGVTKGQLATIRRRIRRKINEFEGRRGS</sequence>
<dbReference type="STRING" id="1280948.HY36_15925"/>
<accession>A0A059E3L0</accession>
<dbReference type="eggNOG" id="COG1595">
    <property type="taxonomic scope" value="Bacteria"/>
</dbReference>
<evidence type="ECO:0000313" key="1">
    <source>
        <dbReference type="EMBL" id="KCZ62256.1"/>
    </source>
</evidence>
<evidence type="ECO:0008006" key="3">
    <source>
        <dbReference type="Google" id="ProtNLM"/>
    </source>
</evidence>
<reference evidence="1 2" key="1">
    <citation type="journal article" date="2014" name="Antonie Van Leeuwenhoek">
        <title>Hyphomonas beringensis sp. nov. and Hyphomonas chukchiensis sp. nov., isolated from surface seawater of the Bering Sea and Chukchi Sea.</title>
        <authorList>
            <person name="Li C."/>
            <person name="Lai Q."/>
            <person name="Li G."/>
            <person name="Dong C."/>
            <person name="Wang J."/>
            <person name="Liao Y."/>
            <person name="Shao Z."/>
        </authorList>
    </citation>
    <scope>NUCLEOTIDE SEQUENCE [LARGE SCALE GENOMIC DNA]</scope>
    <source>
        <strain evidence="1 2">22II1-22F38</strain>
    </source>
</reference>
<protein>
    <recommendedName>
        <fullName evidence="3">Sigma-70 family RNA polymerase sigma factor</fullName>
    </recommendedName>
</protein>